<dbReference type="RefSeq" id="WP_111472142.1">
    <property type="nucleotide sequence ID" value="NZ_QLIX01000026.1"/>
</dbReference>
<dbReference type="OrthoDB" id="114108at2"/>
<comment type="subcellular location">
    <subcellularLocation>
        <location evidence="1">Cell membrane</location>
    </subcellularLocation>
</comment>
<evidence type="ECO:0000256" key="6">
    <source>
        <dbReference type="SAM" id="MobiDB-lite"/>
    </source>
</evidence>
<keyword evidence="3" id="KW-0328">Glycosyltransferase</keyword>
<protein>
    <submittedName>
        <fullName evidence="7">Glycosyltransferase family 2 protein</fullName>
    </submittedName>
</protein>
<keyword evidence="8" id="KW-1185">Reference proteome</keyword>
<accession>A0A327M1F9</accession>
<keyword evidence="5" id="KW-0472">Membrane</keyword>
<dbReference type="GO" id="GO:0005886">
    <property type="term" value="C:plasma membrane"/>
    <property type="evidence" value="ECO:0007669"/>
    <property type="project" value="UniProtKB-SubCell"/>
</dbReference>
<evidence type="ECO:0000256" key="3">
    <source>
        <dbReference type="ARBA" id="ARBA00022676"/>
    </source>
</evidence>
<sequence>MRSPPAALAALSALPGSALRCVLAIPARDEAARLPACLDALAAQSPEALAGTAVLLLANNCRDDTIGLARAMAPGLPFPLLTVEAVLPPGQAHAGGARAAAMDAAAALLGEAPEGVLLSTDADARPEPGWLAANLAELAAGADAVAGAVLPDPREAALLPPALRRREAAEARYAALLDGLAARLDPIPHDPAPAHGTHSGASIAVRLPAYRAVGGMPLVPRGEDRAFFTALARIDARIRHSAAARVLVSCRLDGRAGGGMAETLRHRLADPEAPVDDRLEPAWAAWRRVRARHALRRLRAGLGDPADLRIACGLAPRAMRRILAAPSFGLAWEALQAAPALRRQVLRPAALPRETALARRLLQSLDRAGLSPAGADGATGPADTPLPVAAE</sequence>
<evidence type="ECO:0000256" key="2">
    <source>
        <dbReference type="ARBA" id="ARBA00022475"/>
    </source>
</evidence>
<evidence type="ECO:0000256" key="4">
    <source>
        <dbReference type="ARBA" id="ARBA00022679"/>
    </source>
</evidence>
<evidence type="ECO:0000256" key="5">
    <source>
        <dbReference type="ARBA" id="ARBA00023136"/>
    </source>
</evidence>
<evidence type="ECO:0000313" key="7">
    <source>
        <dbReference type="EMBL" id="RAI56135.1"/>
    </source>
</evidence>
<evidence type="ECO:0000313" key="8">
    <source>
        <dbReference type="Proteomes" id="UP000249065"/>
    </source>
</evidence>
<feature type="compositionally biased region" description="Low complexity" evidence="6">
    <location>
        <begin position="372"/>
        <end position="385"/>
    </location>
</feature>
<keyword evidence="4 7" id="KW-0808">Transferase</keyword>
<comment type="caution">
    <text evidence="7">The sequence shown here is derived from an EMBL/GenBank/DDBJ whole genome shotgun (WGS) entry which is preliminary data.</text>
</comment>
<dbReference type="PANTHER" id="PTHR43646">
    <property type="entry name" value="GLYCOSYLTRANSFERASE"/>
    <property type="match status" value="1"/>
</dbReference>
<dbReference type="AlphaFoldDB" id="A0A327M1F9"/>
<feature type="region of interest" description="Disordered" evidence="6">
    <location>
        <begin position="370"/>
        <end position="391"/>
    </location>
</feature>
<dbReference type="Gene3D" id="3.90.550.10">
    <property type="entry name" value="Spore Coat Polysaccharide Biosynthesis Protein SpsA, Chain A"/>
    <property type="match status" value="1"/>
</dbReference>
<gene>
    <name evidence="7" type="ORF">DOO78_22545</name>
</gene>
<dbReference type="InterPro" id="IPR029044">
    <property type="entry name" value="Nucleotide-diphossugar_trans"/>
</dbReference>
<organism evidence="7 8">
    <name type="scientific">Roseicella frigidaeris</name>
    <dbReference type="NCBI Taxonomy" id="2230885"/>
    <lineage>
        <taxon>Bacteria</taxon>
        <taxon>Pseudomonadati</taxon>
        <taxon>Pseudomonadota</taxon>
        <taxon>Alphaproteobacteria</taxon>
        <taxon>Acetobacterales</taxon>
        <taxon>Roseomonadaceae</taxon>
        <taxon>Roseicella</taxon>
    </lineage>
</organism>
<proteinExistence type="predicted"/>
<dbReference type="GO" id="GO:0016757">
    <property type="term" value="F:glycosyltransferase activity"/>
    <property type="evidence" value="ECO:0007669"/>
    <property type="project" value="UniProtKB-KW"/>
</dbReference>
<keyword evidence="2" id="KW-1003">Cell membrane</keyword>
<name>A0A327M1F9_9PROT</name>
<evidence type="ECO:0000256" key="1">
    <source>
        <dbReference type="ARBA" id="ARBA00004236"/>
    </source>
</evidence>
<reference evidence="8" key="1">
    <citation type="submission" date="2018-06" db="EMBL/GenBank/DDBJ databases">
        <authorList>
            <person name="Khan S.A."/>
        </authorList>
    </citation>
    <scope>NUCLEOTIDE SEQUENCE [LARGE SCALE GENOMIC DNA]</scope>
    <source>
        <strain evidence="8">DB-1506</strain>
    </source>
</reference>
<dbReference type="EMBL" id="QLIX01000026">
    <property type="protein sequence ID" value="RAI56135.1"/>
    <property type="molecule type" value="Genomic_DNA"/>
</dbReference>
<dbReference type="PANTHER" id="PTHR43646:SF2">
    <property type="entry name" value="GLYCOSYLTRANSFERASE 2-LIKE DOMAIN-CONTAINING PROTEIN"/>
    <property type="match status" value="1"/>
</dbReference>
<dbReference type="SUPFAM" id="SSF53448">
    <property type="entry name" value="Nucleotide-diphospho-sugar transferases"/>
    <property type="match status" value="1"/>
</dbReference>
<dbReference type="Proteomes" id="UP000249065">
    <property type="component" value="Unassembled WGS sequence"/>
</dbReference>